<dbReference type="EMBL" id="JAXOFX010000001">
    <property type="protein sequence ID" value="MDZ5470652.1"/>
    <property type="molecule type" value="Genomic_DNA"/>
</dbReference>
<reference evidence="2 3" key="1">
    <citation type="submission" date="2023-11" db="EMBL/GenBank/DDBJ databases">
        <title>Bacillus jintuensis, isolated from a mudflat on the Beibu Gulf coast.</title>
        <authorList>
            <person name="Li M."/>
        </authorList>
    </citation>
    <scope>NUCLEOTIDE SEQUENCE [LARGE SCALE GENOMIC DNA]</scope>
    <source>
        <strain evidence="2 3">31A1R</strain>
    </source>
</reference>
<evidence type="ECO:0000313" key="2">
    <source>
        <dbReference type="EMBL" id="MDZ5470652.1"/>
    </source>
</evidence>
<name>A0ABU5IU33_9BACI</name>
<gene>
    <name evidence="2" type="ORF">SM124_02700</name>
</gene>
<evidence type="ECO:0000313" key="3">
    <source>
        <dbReference type="Proteomes" id="UP001290455"/>
    </source>
</evidence>
<evidence type="ECO:0000256" key="1">
    <source>
        <dbReference type="SAM" id="Phobius"/>
    </source>
</evidence>
<dbReference type="Proteomes" id="UP001290455">
    <property type="component" value="Unassembled WGS sequence"/>
</dbReference>
<sequence>MTLVYFLLFLMMWVLVFVTATILLWILEGTSATVRIIGWLFIG</sequence>
<feature type="transmembrane region" description="Helical" evidence="1">
    <location>
        <begin position="6"/>
        <end position="27"/>
    </location>
</feature>
<proteinExistence type="predicted"/>
<keyword evidence="1" id="KW-0472">Membrane</keyword>
<keyword evidence="3" id="KW-1185">Reference proteome</keyword>
<organism evidence="2 3">
    <name type="scientific">Robertmurraya mangrovi</name>
    <dbReference type="NCBI Taxonomy" id="3098077"/>
    <lineage>
        <taxon>Bacteria</taxon>
        <taxon>Bacillati</taxon>
        <taxon>Bacillota</taxon>
        <taxon>Bacilli</taxon>
        <taxon>Bacillales</taxon>
        <taxon>Bacillaceae</taxon>
        <taxon>Robertmurraya</taxon>
    </lineage>
</organism>
<keyword evidence="1" id="KW-1133">Transmembrane helix</keyword>
<protein>
    <recommendedName>
        <fullName evidence="4">NADH dehydrogenase subunit 6</fullName>
    </recommendedName>
</protein>
<accession>A0ABU5IU33</accession>
<evidence type="ECO:0008006" key="4">
    <source>
        <dbReference type="Google" id="ProtNLM"/>
    </source>
</evidence>
<keyword evidence="1" id="KW-0812">Transmembrane</keyword>
<comment type="caution">
    <text evidence="2">The sequence shown here is derived from an EMBL/GenBank/DDBJ whole genome shotgun (WGS) entry which is preliminary data.</text>
</comment>